<keyword evidence="1" id="KW-1133">Transmembrane helix</keyword>
<feature type="domain" description="Mce/MlaD" evidence="2">
    <location>
        <begin position="40"/>
        <end position="116"/>
    </location>
</feature>
<evidence type="ECO:0000259" key="2">
    <source>
        <dbReference type="Pfam" id="PF02470"/>
    </source>
</evidence>
<evidence type="ECO:0000256" key="1">
    <source>
        <dbReference type="SAM" id="Phobius"/>
    </source>
</evidence>
<dbReference type="AlphaFoldDB" id="A0ABD6FDM2"/>
<sequence>MKSATHVTGPLIKLTIFAVITVVTTAVLGISIANINMSGTVTYTARFSDATLLLENDDVRIAGVRVGQVTDVRVADRNQAEVEFEVDADRRLPKQTIATVRYRNLVGQRYIALDPGPPSGRDDYLPTDGTGRIPLEQTRPAVDLTELFNGFKPLFTALSPKDVNQLSYEIVQVLQGEGGTVENLLAHTAQLTNTLADKDRVIGELIDNLNSVLDTLNAKGPQFRETVDTLQQLVSGLAEDAVPIGDAVESLDELARTTAGFLDDTRKPLKDDIAELGRATRLLNQHEDKIEHFIVFGPKKYTTIGRTASYGSWFNFYVCGLDITVKVPGGQEIPIETPRAPRERCGTA</sequence>
<evidence type="ECO:0000259" key="3">
    <source>
        <dbReference type="Pfam" id="PF11887"/>
    </source>
</evidence>
<dbReference type="PANTHER" id="PTHR33371">
    <property type="entry name" value="INTERMEMBRANE PHOSPHOLIPID TRANSPORT SYSTEM BINDING PROTEIN MLAD-RELATED"/>
    <property type="match status" value="1"/>
</dbReference>
<protein>
    <submittedName>
        <fullName evidence="4">MlaD family protein</fullName>
    </submittedName>
</protein>
<gene>
    <name evidence="4" type="ORF">DIU77_002985</name>
</gene>
<dbReference type="InterPro" id="IPR005693">
    <property type="entry name" value="Mce"/>
</dbReference>
<evidence type="ECO:0000313" key="5">
    <source>
        <dbReference type="Proteomes" id="UP000249324"/>
    </source>
</evidence>
<accession>A0ABD6FDM2</accession>
<dbReference type="NCBIfam" id="TIGR00996">
    <property type="entry name" value="Mtu_fam_mce"/>
    <property type="match status" value="1"/>
</dbReference>
<dbReference type="Proteomes" id="UP000249324">
    <property type="component" value="Unassembled WGS sequence"/>
</dbReference>
<dbReference type="Pfam" id="PF02470">
    <property type="entry name" value="MlaD"/>
    <property type="match status" value="1"/>
</dbReference>
<proteinExistence type="predicted"/>
<comment type="caution">
    <text evidence="4">The sequence shown here is derived from an EMBL/GenBank/DDBJ whole genome shotgun (WGS) entry which is preliminary data.</text>
</comment>
<dbReference type="InterPro" id="IPR003399">
    <property type="entry name" value="Mce/MlaD"/>
</dbReference>
<feature type="transmembrane region" description="Helical" evidence="1">
    <location>
        <begin position="12"/>
        <end position="33"/>
    </location>
</feature>
<keyword evidence="1" id="KW-0472">Membrane</keyword>
<dbReference type="PANTHER" id="PTHR33371:SF17">
    <property type="entry name" value="MCE-FAMILY PROTEIN MCE1B"/>
    <property type="match status" value="1"/>
</dbReference>
<organism evidence="4 5">
    <name type="scientific">Thermocrispum agreste</name>
    <dbReference type="NCBI Taxonomy" id="37925"/>
    <lineage>
        <taxon>Bacteria</taxon>
        <taxon>Bacillati</taxon>
        <taxon>Actinomycetota</taxon>
        <taxon>Actinomycetes</taxon>
        <taxon>Pseudonocardiales</taxon>
        <taxon>Pseudonocardiaceae</taxon>
        <taxon>Thermocrispum</taxon>
    </lineage>
</organism>
<evidence type="ECO:0000313" key="4">
    <source>
        <dbReference type="EMBL" id="MFO7191194.1"/>
    </source>
</evidence>
<dbReference type="InterPro" id="IPR024516">
    <property type="entry name" value="Mce_C"/>
</dbReference>
<feature type="domain" description="Mammalian cell entry C-terminal" evidence="3">
    <location>
        <begin position="133"/>
        <end position="328"/>
    </location>
</feature>
<keyword evidence="1" id="KW-0812">Transmembrane</keyword>
<reference evidence="4 5" key="1">
    <citation type="journal article" date="2021" name="BMC Genomics">
        <title>Genome-resolved metagenome and metatranscriptome analyses of thermophilic composting reveal key bacterial players and their metabolic interactions.</title>
        <authorList>
            <person name="Braga L.P.P."/>
            <person name="Pereira R.V."/>
            <person name="Martins L.F."/>
            <person name="Moura L.M.S."/>
            <person name="Sanchez F.B."/>
            <person name="Patane J.S.L."/>
            <person name="da Silva A.M."/>
            <person name="Setubal J.C."/>
        </authorList>
    </citation>
    <scope>NUCLEOTIDE SEQUENCE [LARGE SCALE GENOMIC DNA]</scope>
    <source>
        <strain evidence="4">ZC4RG45</strain>
    </source>
</reference>
<dbReference type="EMBL" id="QGUI02000019">
    <property type="protein sequence ID" value="MFO7191194.1"/>
    <property type="molecule type" value="Genomic_DNA"/>
</dbReference>
<dbReference type="Pfam" id="PF11887">
    <property type="entry name" value="Mce4_CUP1"/>
    <property type="match status" value="1"/>
</dbReference>
<dbReference type="InterPro" id="IPR052336">
    <property type="entry name" value="MlaD_Phospholipid_Transporter"/>
</dbReference>
<name>A0ABD6FDM2_9PSEU</name>